<dbReference type="FunFam" id="3.40.1210.10:FF:000001">
    <property type="entry name" value="5'/3'-nucleotidase SurE"/>
    <property type="match status" value="1"/>
</dbReference>
<keyword evidence="5 9" id="KW-0963">Cytoplasm</keyword>
<dbReference type="RefSeq" id="WP_047214306.1">
    <property type="nucleotide sequence ID" value="NZ_CP011568.3"/>
</dbReference>
<keyword evidence="7 9" id="KW-0547">Nucleotide-binding</keyword>
<gene>
    <name evidence="9" type="primary">surE</name>
    <name evidence="11" type="ORF">ABW99_09810</name>
</gene>
<evidence type="ECO:0000256" key="3">
    <source>
        <dbReference type="ARBA" id="ARBA00004496"/>
    </source>
</evidence>
<evidence type="ECO:0000313" key="12">
    <source>
        <dbReference type="Proteomes" id="UP000036700"/>
    </source>
</evidence>
<reference evidence="12" key="1">
    <citation type="submission" date="2015-06" db="EMBL/GenBank/DDBJ databases">
        <authorList>
            <person name="Lim Y.L."/>
            <person name="Ee R."/>
            <person name="Yong D."/>
            <person name="How K.Y."/>
            <person name="Yin W.F."/>
            <person name="Chan K.G."/>
        </authorList>
    </citation>
    <scope>NUCLEOTIDE SEQUENCE [LARGE SCALE GENOMIC DNA]</scope>
    <source>
        <strain evidence="12">DSM 25325</strain>
    </source>
</reference>
<dbReference type="GO" id="GO:0005737">
    <property type="term" value="C:cytoplasm"/>
    <property type="evidence" value="ECO:0007669"/>
    <property type="project" value="UniProtKB-SubCell"/>
</dbReference>
<comment type="similarity">
    <text evidence="4 9">Belongs to the SurE nucleotidase family.</text>
</comment>
<dbReference type="EC" id="3.1.3.5" evidence="9"/>
<evidence type="ECO:0000256" key="2">
    <source>
        <dbReference type="ARBA" id="ARBA00001946"/>
    </source>
</evidence>
<evidence type="ECO:0000256" key="4">
    <source>
        <dbReference type="ARBA" id="ARBA00011062"/>
    </source>
</evidence>
<dbReference type="PANTHER" id="PTHR30457">
    <property type="entry name" value="5'-NUCLEOTIDASE SURE"/>
    <property type="match status" value="1"/>
</dbReference>
<dbReference type="InterPro" id="IPR002828">
    <property type="entry name" value="SurE-like_Pase/nucleotidase"/>
</dbReference>
<evidence type="ECO:0000256" key="1">
    <source>
        <dbReference type="ARBA" id="ARBA00000815"/>
    </source>
</evidence>
<dbReference type="NCBIfam" id="NF001489">
    <property type="entry name" value="PRK00346.1-3"/>
    <property type="match status" value="1"/>
</dbReference>
<evidence type="ECO:0000256" key="7">
    <source>
        <dbReference type="ARBA" id="ARBA00022741"/>
    </source>
</evidence>
<dbReference type="InterPro" id="IPR036523">
    <property type="entry name" value="SurE-like_sf"/>
</dbReference>
<accession>A0A0G3ET33</accession>
<comment type="cofactor">
    <cofactor evidence="9">
        <name>a divalent metal cation</name>
        <dbReference type="ChEBI" id="CHEBI:60240"/>
    </cofactor>
    <text evidence="9">Binds 1 divalent metal cation per subunit.</text>
</comment>
<dbReference type="GO" id="GO:0046872">
    <property type="term" value="F:metal ion binding"/>
    <property type="evidence" value="ECO:0007669"/>
    <property type="project" value="UniProtKB-UniRule"/>
</dbReference>
<protein>
    <recommendedName>
        <fullName evidence="9">5'-nucleotidase SurE</fullName>
        <ecNumber evidence="9">3.1.3.5</ecNumber>
    </recommendedName>
    <alternativeName>
        <fullName evidence="9">Nucleoside 5'-monophosphate phosphohydrolase</fullName>
    </alternativeName>
</protein>
<keyword evidence="6 9" id="KW-0479">Metal-binding</keyword>
<evidence type="ECO:0000256" key="9">
    <source>
        <dbReference type="HAMAP-Rule" id="MF_00060"/>
    </source>
</evidence>
<dbReference type="EMBL" id="CP011568">
    <property type="protein sequence ID" value="AKJ68467.1"/>
    <property type="molecule type" value="Genomic_DNA"/>
</dbReference>
<dbReference type="GO" id="GO:0008254">
    <property type="term" value="F:3'-nucleotidase activity"/>
    <property type="evidence" value="ECO:0007669"/>
    <property type="project" value="TreeGrafter"/>
</dbReference>
<evidence type="ECO:0000256" key="6">
    <source>
        <dbReference type="ARBA" id="ARBA00022723"/>
    </source>
</evidence>
<dbReference type="SUPFAM" id="SSF64167">
    <property type="entry name" value="SurE-like"/>
    <property type="match status" value="1"/>
</dbReference>
<dbReference type="PATRIC" id="fig|445709.3.peg.2099"/>
<proteinExistence type="inferred from homology"/>
<keyword evidence="12" id="KW-1185">Reference proteome</keyword>
<keyword evidence="8 9" id="KW-0378">Hydrolase</keyword>
<name>A0A0G3ET33_9BURK</name>
<dbReference type="GO" id="GO:0000166">
    <property type="term" value="F:nucleotide binding"/>
    <property type="evidence" value="ECO:0007669"/>
    <property type="project" value="UniProtKB-KW"/>
</dbReference>
<dbReference type="Proteomes" id="UP000036700">
    <property type="component" value="Chromosome"/>
</dbReference>
<organism evidence="11 12">
    <name type="scientific">Pandoraea thiooxydans</name>
    <dbReference type="NCBI Taxonomy" id="445709"/>
    <lineage>
        <taxon>Bacteria</taxon>
        <taxon>Pseudomonadati</taxon>
        <taxon>Pseudomonadota</taxon>
        <taxon>Betaproteobacteria</taxon>
        <taxon>Burkholderiales</taxon>
        <taxon>Burkholderiaceae</taxon>
        <taxon>Pandoraea</taxon>
    </lineage>
</organism>
<feature type="binding site" evidence="9">
    <location>
        <position position="91"/>
    </location>
    <ligand>
        <name>a divalent metal cation</name>
        <dbReference type="ChEBI" id="CHEBI:60240"/>
    </ligand>
</feature>
<feature type="binding site" evidence="9">
    <location>
        <position position="8"/>
    </location>
    <ligand>
        <name>a divalent metal cation</name>
        <dbReference type="ChEBI" id="CHEBI:60240"/>
    </ligand>
</feature>
<evidence type="ECO:0000313" key="11">
    <source>
        <dbReference type="EMBL" id="AKJ68467.1"/>
    </source>
</evidence>
<evidence type="ECO:0000256" key="5">
    <source>
        <dbReference type="ARBA" id="ARBA00022490"/>
    </source>
</evidence>
<comment type="cofactor">
    <cofactor evidence="2">
        <name>Mg(2+)</name>
        <dbReference type="ChEBI" id="CHEBI:18420"/>
    </cofactor>
</comment>
<dbReference type="PANTHER" id="PTHR30457:SF12">
    <property type="entry name" value="5'_3'-NUCLEOTIDASE SURE"/>
    <property type="match status" value="1"/>
</dbReference>
<dbReference type="InterPro" id="IPR030048">
    <property type="entry name" value="SurE"/>
</dbReference>
<dbReference type="AlphaFoldDB" id="A0A0G3ET33"/>
<comment type="subcellular location">
    <subcellularLocation>
        <location evidence="3 9">Cytoplasm</location>
    </subcellularLocation>
</comment>
<feature type="domain" description="Survival protein SurE-like phosphatase/nucleotidase" evidence="10">
    <location>
        <begin position="3"/>
        <end position="183"/>
    </location>
</feature>
<feature type="binding site" evidence="9">
    <location>
        <position position="9"/>
    </location>
    <ligand>
        <name>a divalent metal cation</name>
        <dbReference type="ChEBI" id="CHEBI:60240"/>
    </ligand>
</feature>
<evidence type="ECO:0000259" key="10">
    <source>
        <dbReference type="Pfam" id="PF01975"/>
    </source>
</evidence>
<dbReference type="Pfam" id="PF01975">
    <property type="entry name" value="SurE"/>
    <property type="match status" value="1"/>
</dbReference>
<dbReference type="KEGG" id="ptx:ABW99_09810"/>
<comment type="function">
    <text evidence="9">Nucleotidase that shows phosphatase activity on nucleoside 5'-monophosphates.</text>
</comment>
<comment type="catalytic activity">
    <reaction evidence="1 9">
        <text>a ribonucleoside 5'-phosphate + H2O = a ribonucleoside + phosphate</text>
        <dbReference type="Rhea" id="RHEA:12484"/>
        <dbReference type="ChEBI" id="CHEBI:15377"/>
        <dbReference type="ChEBI" id="CHEBI:18254"/>
        <dbReference type="ChEBI" id="CHEBI:43474"/>
        <dbReference type="ChEBI" id="CHEBI:58043"/>
        <dbReference type="EC" id="3.1.3.5"/>
    </reaction>
</comment>
<dbReference type="STRING" id="445709.ABW99_09810"/>
<dbReference type="NCBIfam" id="TIGR00087">
    <property type="entry name" value="surE"/>
    <property type="match status" value="1"/>
</dbReference>
<dbReference type="GO" id="GO:0008253">
    <property type="term" value="F:5'-nucleotidase activity"/>
    <property type="evidence" value="ECO:0007669"/>
    <property type="project" value="UniProtKB-UniRule"/>
</dbReference>
<dbReference type="HAMAP" id="MF_00060">
    <property type="entry name" value="SurE"/>
    <property type="match status" value="1"/>
</dbReference>
<feature type="binding site" evidence="9">
    <location>
        <position position="39"/>
    </location>
    <ligand>
        <name>a divalent metal cation</name>
        <dbReference type="ChEBI" id="CHEBI:60240"/>
    </ligand>
</feature>
<dbReference type="Gene3D" id="3.40.1210.10">
    <property type="entry name" value="Survival protein SurE-like phosphatase/nucleotidase"/>
    <property type="match status" value="1"/>
</dbReference>
<dbReference type="OrthoDB" id="9780815at2"/>
<sequence>MQILLSNDDGYQAPGLTALYEALAPLGDITVVAPEQNCSGASNSLTLQRPLSVFSAANGYRFINGTPTDCVHIALTGLLEHRPDIVVSGINNGQNMGEDTLYSGTVAAATEGFMFGIPSFAFSQVNKGWDHLESAARVAREIIERYLEQPLASPFLLNVNIPNLPYEAIKGARATRLGKRHQSQPVIRQESPRGEPIYWIGPAGDARDASEGTDFHAVAHGHVSVTPLQLDLTYTAQLHAVHDWLENAGVAAK</sequence>
<evidence type="ECO:0000256" key="8">
    <source>
        <dbReference type="ARBA" id="ARBA00022801"/>
    </source>
</evidence>
<dbReference type="NCBIfam" id="NF001490">
    <property type="entry name" value="PRK00346.1-4"/>
    <property type="match status" value="1"/>
</dbReference>
<dbReference type="GO" id="GO:0004309">
    <property type="term" value="F:exopolyphosphatase activity"/>
    <property type="evidence" value="ECO:0007669"/>
    <property type="project" value="TreeGrafter"/>
</dbReference>